<protein>
    <recommendedName>
        <fullName evidence="3">Tetratricopeptide repeat protein</fullName>
    </recommendedName>
</protein>
<dbReference type="InterPro" id="IPR011990">
    <property type="entry name" value="TPR-like_helical_dom_sf"/>
</dbReference>
<dbReference type="Gene3D" id="1.25.40.10">
    <property type="entry name" value="Tetratricopeptide repeat domain"/>
    <property type="match status" value="1"/>
</dbReference>
<dbReference type="EMBL" id="CP093313">
    <property type="protein sequence ID" value="UWZ86853.1"/>
    <property type="molecule type" value="Genomic_DNA"/>
</dbReference>
<gene>
    <name evidence="1" type="ORF">MOP44_13095</name>
</gene>
<dbReference type="AlphaFoldDB" id="A0A9J7BYY1"/>
<evidence type="ECO:0000313" key="2">
    <source>
        <dbReference type="Proteomes" id="UP001059380"/>
    </source>
</evidence>
<sequence>MTSESTLSLSSHQELSPLAGDASTSVLTRFVPTATSKQLFRMFRDPRVLEKEERADLVRELRSAVELAPAVAEVRVLFGMALCVDLQAQEALEQLRIAVEQAPDCFIARLKYGELLMRLRICGKAAEETHQAAKLAGSAAQSEMARRQATTIRTMMREGVERGGFKGLFPSWMTPKRRVRRSESVTALANSR</sequence>
<organism evidence="1 2">
    <name type="scientific">Occallatibacter riparius</name>
    <dbReference type="NCBI Taxonomy" id="1002689"/>
    <lineage>
        <taxon>Bacteria</taxon>
        <taxon>Pseudomonadati</taxon>
        <taxon>Acidobacteriota</taxon>
        <taxon>Terriglobia</taxon>
        <taxon>Terriglobales</taxon>
        <taxon>Acidobacteriaceae</taxon>
        <taxon>Occallatibacter</taxon>
    </lineage>
</organism>
<proteinExistence type="predicted"/>
<dbReference type="KEGG" id="orp:MOP44_13095"/>
<dbReference type="Proteomes" id="UP001059380">
    <property type="component" value="Chromosome"/>
</dbReference>
<dbReference type="RefSeq" id="WP_260796490.1">
    <property type="nucleotide sequence ID" value="NZ_CP093313.1"/>
</dbReference>
<dbReference type="SUPFAM" id="SSF48452">
    <property type="entry name" value="TPR-like"/>
    <property type="match status" value="1"/>
</dbReference>
<accession>A0A9J7BYY1</accession>
<evidence type="ECO:0008006" key="3">
    <source>
        <dbReference type="Google" id="ProtNLM"/>
    </source>
</evidence>
<reference evidence="1" key="1">
    <citation type="submission" date="2021-04" db="EMBL/GenBank/DDBJ databases">
        <title>Phylogenetic analysis of Acidobacteriaceae.</title>
        <authorList>
            <person name="Qiu L."/>
            <person name="Zhang Q."/>
        </authorList>
    </citation>
    <scope>NUCLEOTIDE SEQUENCE</scope>
    <source>
        <strain evidence="1">DSM 25168</strain>
    </source>
</reference>
<keyword evidence="2" id="KW-1185">Reference proteome</keyword>
<name>A0A9J7BYY1_9BACT</name>
<evidence type="ECO:0000313" key="1">
    <source>
        <dbReference type="EMBL" id="UWZ86853.1"/>
    </source>
</evidence>